<gene>
    <name evidence="14" type="ORF">DI544_06135</name>
</gene>
<dbReference type="GO" id="GO:0046872">
    <property type="term" value="F:metal ion binding"/>
    <property type="evidence" value="ECO:0007669"/>
    <property type="project" value="UniProtKB-KW"/>
</dbReference>
<evidence type="ECO:0000256" key="4">
    <source>
        <dbReference type="ARBA" id="ARBA00022679"/>
    </source>
</evidence>
<dbReference type="NCBIfam" id="NF033068">
    <property type="entry name" value="APH_3p"/>
    <property type="match status" value="1"/>
</dbReference>
<evidence type="ECO:0000313" key="15">
    <source>
        <dbReference type="Proteomes" id="UP000249229"/>
    </source>
</evidence>
<dbReference type="Gene3D" id="3.90.1200.10">
    <property type="match status" value="1"/>
</dbReference>
<dbReference type="GO" id="GO:0046677">
    <property type="term" value="P:response to antibiotic"/>
    <property type="evidence" value="ECO:0007669"/>
    <property type="project" value="UniProtKB-KW"/>
</dbReference>
<evidence type="ECO:0000256" key="11">
    <source>
        <dbReference type="PIRSR" id="PIRSR000706-1"/>
    </source>
</evidence>
<dbReference type="InterPro" id="IPR002575">
    <property type="entry name" value="Aminoglycoside_PTrfase"/>
</dbReference>
<feature type="binding site" evidence="12">
    <location>
        <position position="195"/>
    </location>
    <ligand>
        <name>Mg(2+)</name>
        <dbReference type="ChEBI" id="CHEBI:18420"/>
    </ligand>
</feature>
<dbReference type="GO" id="GO:0008910">
    <property type="term" value="F:kanamycin kinase activity"/>
    <property type="evidence" value="ECO:0007669"/>
    <property type="project" value="UniProtKB-EC"/>
</dbReference>
<feature type="binding site" evidence="12">
    <location>
        <position position="209"/>
    </location>
    <ligand>
        <name>Mg(2+)</name>
        <dbReference type="ChEBI" id="CHEBI:18420"/>
    </ligand>
</feature>
<evidence type="ECO:0000256" key="1">
    <source>
        <dbReference type="ARBA" id="ARBA00006219"/>
    </source>
</evidence>
<keyword evidence="8 10" id="KW-0046">Antibiotic resistance</keyword>
<dbReference type="InterPro" id="IPR011009">
    <property type="entry name" value="Kinase-like_dom_sf"/>
</dbReference>
<dbReference type="PANTHER" id="PTHR21310:SF41">
    <property type="entry name" value="3'-PHOSPHOTRANSFERASE, PUTATIVE-RELATED"/>
    <property type="match status" value="1"/>
</dbReference>
<dbReference type="InterPro" id="IPR051678">
    <property type="entry name" value="AGP_Transferase"/>
</dbReference>
<evidence type="ECO:0000256" key="5">
    <source>
        <dbReference type="ARBA" id="ARBA00022741"/>
    </source>
</evidence>
<evidence type="ECO:0000259" key="13">
    <source>
        <dbReference type="Pfam" id="PF01636"/>
    </source>
</evidence>
<proteinExistence type="inferred from homology"/>
<feature type="domain" description="Aminoglycoside phosphotransferase" evidence="13">
    <location>
        <begin position="51"/>
        <end position="254"/>
    </location>
</feature>
<evidence type="ECO:0000313" key="14">
    <source>
        <dbReference type="EMBL" id="PZQ61149.1"/>
    </source>
</evidence>
<reference evidence="14 15" key="1">
    <citation type="submission" date="2017-08" db="EMBL/GenBank/DDBJ databases">
        <title>Infants hospitalized years apart are colonized by the same room-sourced microbial strains.</title>
        <authorList>
            <person name="Brooks B."/>
            <person name="Olm M.R."/>
            <person name="Firek B.A."/>
            <person name="Baker R."/>
            <person name="Thomas B.C."/>
            <person name="Morowitz M.J."/>
            <person name="Banfield J.F."/>
        </authorList>
    </citation>
    <scope>NUCLEOTIDE SEQUENCE [LARGE SCALE GENOMIC DNA]</scope>
    <source>
        <strain evidence="14">S2_005_001_R1_22</strain>
    </source>
</reference>
<evidence type="ECO:0000256" key="6">
    <source>
        <dbReference type="ARBA" id="ARBA00022777"/>
    </source>
</evidence>
<evidence type="ECO:0000256" key="7">
    <source>
        <dbReference type="ARBA" id="ARBA00022840"/>
    </source>
</evidence>
<dbReference type="PANTHER" id="PTHR21310">
    <property type="entry name" value="AMINOGLYCOSIDE PHOSPHOTRANSFERASE-RELATED-RELATED"/>
    <property type="match status" value="1"/>
</dbReference>
<dbReference type="PIRSF" id="PIRSF000706">
    <property type="entry name" value="Kanamycin_kin"/>
    <property type="match status" value="1"/>
</dbReference>
<comment type="caution">
    <text evidence="14">The sequence shown here is derived from an EMBL/GenBank/DDBJ whole genome shotgun (WGS) entry which is preliminary data.</text>
</comment>
<keyword evidence="5 10" id="KW-0547">Nucleotide-binding</keyword>
<protein>
    <recommendedName>
        <fullName evidence="3">Aminoglycoside 3'-phosphotransferase</fullName>
        <ecNumber evidence="2">2.7.1.95</ecNumber>
    </recommendedName>
</protein>
<keyword evidence="4 10" id="KW-0808">Transferase</keyword>
<feature type="active site" description="Proton acceptor" evidence="11">
    <location>
        <position position="190"/>
    </location>
</feature>
<comment type="catalytic activity">
    <reaction evidence="9">
        <text>kanamycin A + ATP = kanamycin 3'-phosphate + ADP + H(+)</text>
        <dbReference type="Rhea" id="RHEA:24256"/>
        <dbReference type="ChEBI" id="CHEBI:15378"/>
        <dbReference type="ChEBI" id="CHEBI:30616"/>
        <dbReference type="ChEBI" id="CHEBI:57909"/>
        <dbReference type="ChEBI" id="CHEBI:58214"/>
        <dbReference type="ChEBI" id="CHEBI:456216"/>
        <dbReference type="EC" id="2.7.1.95"/>
    </reaction>
</comment>
<dbReference type="SUPFAM" id="SSF56112">
    <property type="entry name" value="Protein kinase-like (PK-like)"/>
    <property type="match status" value="1"/>
</dbReference>
<dbReference type="GO" id="GO:0005524">
    <property type="term" value="F:ATP binding"/>
    <property type="evidence" value="ECO:0007669"/>
    <property type="project" value="UniProtKB-KW"/>
</dbReference>
<accession>A0A2W5PAJ1</accession>
<dbReference type="EMBL" id="QFQI01000003">
    <property type="protein sequence ID" value="PZQ61149.1"/>
    <property type="molecule type" value="Genomic_DNA"/>
</dbReference>
<sequence>MHLTVIAPVSVATLFDAAERCERERSGGSGATVDRLLMPDGGVVYVKAGQGEAADGIAAEMARLRWLQGRLPVPAVLDFHRDGRGAWLVTSALRGITAGAWLSGDPASTPHVVAGLAAFLRRLHAIPADDCPFDSSVAAWLPVARERVASGLVDADDFDDDHHGRSAGEILADVERLAGAAAGRVVVHGDFTLGNILIDPDGRVAGCLDVGRLGTADPYQDIALLWRDLGGVGEAAQTAFLAAIGLPRPDPHRLLLHRSLDELF</sequence>
<dbReference type="EC" id="2.7.1.95" evidence="2"/>
<keyword evidence="6 10" id="KW-0418">Kinase</keyword>
<dbReference type="Gene3D" id="3.30.200.20">
    <property type="entry name" value="Phosphorylase Kinase, domain 1"/>
    <property type="match status" value="1"/>
</dbReference>
<evidence type="ECO:0000256" key="9">
    <source>
        <dbReference type="ARBA" id="ARBA00048925"/>
    </source>
</evidence>
<comment type="similarity">
    <text evidence="1 10">Belongs to the aminoglycoside phosphotransferase family.</text>
</comment>
<organism evidence="14 15">
    <name type="scientific">Sphingomonas taxi</name>
    <dbReference type="NCBI Taxonomy" id="1549858"/>
    <lineage>
        <taxon>Bacteria</taxon>
        <taxon>Pseudomonadati</taxon>
        <taxon>Pseudomonadota</taxon>
        <taxon>Alphaproteobacteria</taxon>
        <taxon>Sphingomonadales</taxon>
        <taxon>Sphingomonadaceae</taxon>
        <taxon>Sphingomonas</taxon>
    </lineage>
</organism>
<keyword evidence="12" id="KW-0460">Magnesium</keyword>
<name>A0A2W5PAJ1_9SPHN</name>
<dbReference type="Pfam" id="PF01636">
    <property type="entry name" value="APH"/>
    <property type="match status" value="1"/>
</dbReference>
<evidence type="ECO:0000256" key="3">
    <source>
        <dbReference type="ARBA" id="ARBA00017903"/>
    </source>
</evidence>
<keyword evidence="7 10" id="KW-0067">ATP-binding</keyword>
<dbReference type="AlphaFoldDB" id="A0A2W5PAJ1"/>
<evidence type="ECO:0000256" key="12">
    <source>
        <dbReference type="PIRSR" id="PIRSR000706-2"/>
    </source>
</evidence>
<keyword evidence="12" id="KW-0479">Metal-binding</keyword>
<dbReference type="CDD" id="cd05150">
    <property type="entry name" value="APH"/>
    <property type="match status" value="1"/>
</dbReference>
<evidence type="ECO:0000256" key="8">
    <source>
        <dbReference type="ARBA" id="ARBA00023251"/>
    </source>
</evidence>
<evidence type="ECO:0000256" key="2">
    <source>
        <dbReference type="ARBA" id="ARBA00012193"/>
    </source>
</evidence>
<dbReference type="InterPro" id="IPR024165">
    <property type="entry name" value="Kan/Strep_kinase"/>
</dbReference>
<evidence type="ECO:0000256" key="10">
    <source>
        <dbReference type="PIRNR" id="PIRNR000706"/>
    </source>
</evidence>
<dbReference type="Proteomes" id="UP000249229">
    <property type="component" value="Unassembled WGS sequence"/>
</dbReference>